<reference evidence="1 2" key="1">
    <citation type="submission" date="2013-11" db="EMBL/GenBank/DDBJ databases">
        <title>Genome sequencing of Stegodyphus mimosarum.</title>
        <authorList>
            <person name="Bechsgaard J."/>
        </authorList>
    </citation>
    <scope>NUCLEOTIDE SEQUENCE [LARGE SCALE GENOMIC DNA]</scope>
</reference>
<dbReference type="AlphaFoldDB" id="A0A087TF68"/>
<keyword evidence="2" id="KW-1185">Reference proteome</keyword>
<proteinExistence type="predicted"/>
<evidence type="ECO:0000313" key="1">
    <source>
        <dbReference type="EMBL" id="KFM63757.1"/>
    </source>
</evidence>
<protein>
    <submittedName>
        <fullName evidence="1">Uncharacterized protein</fullName>
    </submittedName>
</protein>
<gene>
    <name evidence="1" type="ORF">X975_24262</name>
</gene>
<sequence length="39" mass="4554">MVLLSSTKRSNKKRFPWNLFLIFVTSRGKVGKITFHSKT</sequence>
<name>A0A087TF68_STEMI</name>
<evidence type="ECO:0000313" key="2">
    <source>
        <dbReference type="Proteomes" id="UP000054359"/>
    </source>
</evidence>
<accession>A0A087TF68</accession>
<dbReference type="Proteomes" id="UP000054359">
    <property type="component" value="Unassembled WGS sequence"/>
</dbReference>
<dbReference type="EMBL" id="KK114948">
    <property type="protein sequence ID" value="KFM63757.1"/>
    <property type="molecule type" value="Genomic_DNA"/>
</dbReference>
<organism evidence="1 2">
    <name type="scientific">Stegodyphus mimosarum</name>
    <name type="common">African social velvet spider</name>
    <dbReference type="NCBI Taxonomy" id="407821"/>
    <lineage>
        <taxon>Eukaryota</taxon>
        <taxon>Metazoa</taxon>
        <taxon>Ecdysozoa</taxon>
        <taxon>Arthropoda</taxon>
        <taxon>Chelicerata</taxon>
        <taxon>Arachnida</taxon>
        <taxon>Araneae</taxon>
        <taxon>Araneomorphae</taxon>
        <taxon>Entelegynae</taxon>
        <taxon>Eresoidea</taxon>
        <taxon>Eresidae</taxon>
        <taxon>Stegodyphus</taxon>
    </lineage>
</organism>
<feature type="non-terminal residue" evidence="1">
    <location>
        <position position="39"/>
    </location>
</feature>